<protein>
    <submittedName>
        <fullName evidence="1">Uncharacterized protein</fullName>
    </submittedName>
</protein>
<sequence length="100" mass="11748">MEFGLNLHQFWPPIIRSWSVLTQIYKSAPVERRLQFCQVVRVSRGHHLRRRLVDLVVLSLVLLFTCRRGWCWTTGMVQEGGFEMVVSQLTETKGLDMERS</sequence>
<dbReference type="AlphaFoldDB" id="A0AAV5J7S8"/>
<evidence type="ECO:0000313" key="2">
    <source>
        <dbReference type="Proteomes" id="UP001054252"/>
    </source>
</evidence>
<keyword evidence="2" id="KW-1185">Reference proteome</keyword>
<accession>A0AAV5J7S8</accession>
<proteinExistence type="predicted"/>
<evidence type="ECO:0000313" key="1">
    <source>
        <dbReference type="EMBL" id="GKV07020.1"/>
    </source>
</evidence>
<gene>
    <name evidence="1" type="ORF">SLEP1_g18833</name>
</gene>
<comment type="caution">
    <text evidence="1">The sequence shown here is derived from an EMBL/GenBank/DDBJ whole genome shotgun (WGS) entry which is preliminary data.</text>
</comment>
<reference evidence="1 2" key="1">
    <citation type="journal article" date="2021" name="Commun. Biol.">
        <title>The genome of Shorea leprosula (Dipterocarpaceae) highlights the ecological relevance of drought in aseasonal tropical rainforests.</title>
        <authorList>
            <person name="Ng K.K.S."/>
            <person name="Kobayashi M.J."/>
            <person name="Fawcett J.A."/>
            <person name="Hatakeyama M."/>
            <person name="Paape T."/>
            <person name="Ng C.H."/>
            <person name="Ang C.C."/>
            <person name="Tnah L.H."/>
            <person name="Lee C.T."/>
            <person name="Nishiyama T."/>
            <person name="Sese J."/>
            <person name="O'Brien M.J."/>
            <person name="Copetti D."/>
            <person name="Mohd Noor M.I."/>
            <person name="Ong R.C."/>
            <person name="Putra M."/>
            <person name="Sireger I.Z."/>
            <person name="Indrioko S."/>
            <person name="Kosugi Y."/>
            <person name="Izuno A."/>
            <person name="Isagi Y."/>
            <person name="Lee S.L."/>
            <person name="Shimizu K.K."/>
        </authorList>
    </citation>
    <scope>NUCLEOTIDE SEQUENCE [LARGE SCALE GENOMIC DNA]</scope>
    <source>
        <strain evidence="1">214</strain>
    </source>
</reference>
<dbReference type="EMBL" id="BPVZ01000026">
    <property type="protein sequence ID" value="GKV07020.1"/>
    <property type="molecule type" value="Genomic_DNA"/>
</dbReference>
<organism evidence="1 2">
    <name type="scientific">Rubroshorea leprosula</name>
    <dbReference type="NCBI Taxonomy" id="152421"/>
    <lineage>
        <taxon>Eukaryota</taxon>
        <taxon>Viridiplantae</taxon>
        <taxon>Streptophyta</taxon>
        <taxon>Embryophyta</taxon>
        <taxon>Tracheophyta</taxon>
        <taxon>Spermatophyta</taxon>
        <taxon>Magnoliopsida</taxon>
        <taxon>eudicotyledons</taxon>
        <taxon>Gunneridae</taxon>
        <taxon>Pentapetalae</taxon>
        <taxon>rosids</taxon>
        <taxon>malvids</taxon>
        <taxon>Malvales</taxon>
        <taxon>Dipterocarpaceae</taxon>
        <taxon>Rubroshorea</taxon>
    </lineage>
</organism>
<dbReference type="Proteomes" id="UP001054252">
    <property type="component" value="Unassembled WGS sequence"/>
</dbReference>
<name>A0AAV5J7S8_9ROSI</name>